<dbReference type="PANTHER" id="PTHR30126">
    <property type="entry name" value="HTH-TYPE TRANSCRIPTIONAL REGULATOR"/>
    <property type="match status" value="1"/>
</dbReference>
<reference evidence="5 6" key="1">
    <citation type="submission" date="2023-10" db="EMBL/GenBank/DDBJ databases">
        <title>Virgibacillus halophilus 5B73C genome.</title>
        <authorList>
            <person name="Miliotis G."/>
            <person name="Sengupta P."/>
            <person name="Hameed A."/>
            <person name="Chuvochina M."/>
            <person name="Mcdonagh F."/>
            <person name="Simpson A.C."/>
            <person name="Singh N.K."/>
            <person name="Rekha P.D."/>
            <person name="Raman K."/>
            <person name="Hugenholtz P."/>
            <person name="Venkateswaran K."/>
        </authorList>
    </citation>
    <scope>NUCLEOTIDE SEQUENCE [LARGE SCALE GENOMIC DNA]</scope>
    <source>
        <strain evidence="5 6">5B73C</strain>
    </source>
</reference>
<sequence length="218" mass="25167">MSELQGTKETIQSMDKEVKGTLKLGVSSTIGRYMLPKMLRDFLNCYPDVEVNVITGFSSEIEPSLESSDVHIAITRGKHHWIERKMLLKTEPLLIASNYKINIDELPVLNRIYYKTDSSLKDLIDNWWTETFNARSNITMAVDNLETCKEMVKIGLGYAILPGICLQNEKKLFVEPLLYSNGKQVERKTWIYSRDSAMQFAPVKAFFDFFKNYHSTVY</sequence>
<dbReference type="Proteomes" id="UP001281447">
    <property type="component" value="Unassembled WGS sequence"/>
</dbReference>
<proteinExistence type="inferred from homology"/>
<evidence type="ECO:0000313" key="5">
    <source>
        <dbReference type="EMBL" id="MDY0393544.1"/>
    </source>
</evidence>
<comment type="similarity">
    <text evidence="1">Belongs to the LysR transcriptional regulatory family.</text>
</comment>
<gene>
    <name evidence="5" type="ORF">RWE15_02705</name>
</gene>
<dbReference type="CDD" id="cd05466">
    <property type="entry name" value="PBP2_LTTR_substrate"/>
    <property type="match status" value="1"/>
</dbReference>
<dbReference type="Gene3D" id="3.40.190.290">
    <property type="match status" value="1"/>
</dbReference>
<keyword evidence="3" id="KW-0804">Transcription</keyword>
<evidence type="ECO:0000256" key="2">
    <source>
        <dbReference type="ARBA" id="ARBA00023015"/>
    </source>
</evidence>
<evidence type="ECO:0000256" key="1">
    <source>
        <dbReference type="ARBA" id="ARBA00009437"/>
    </source>
</evidence>
<dbReference type="InterPro" id="IPR005119">
    <property type="entry name" value="LysR_subst-bd"/>
</dbReference>
<dbReference type="PANTHER" id="PTHR30126:SF78">
    <property type="entry name" value="HTH LYSR-TYPE DOMAIN-CONTAINING PROTEIN"/>
    <property type="match status" value="1"/>
</dbReference>
<dbReference type="EMBL" id="JAWDIP010000003">
    <property type="protein sequence ID" value="MDY0393544.1"/>
    <property type="molecule type" value="Genomic_DNA"/>
</dbReference>
<evidence type="ECO:0000256" key="3">
    <source>
        <dbReference type="ARBA" id="ARBA00023163"/>
    </source>
</evidence>
<dbReference type="Pfam" id="PF03466">
    <property type="entry name" value="LysR_substrate"/>
    <property type="match status" value="1"/>
</dbReference>
<dbReference type="SUPFAM" id="SSF53850">
    <property type="entry name" value="Periplasmic binding protein-like II"/>
    <property type="match status" value="1"/>
</dbReference>
<evidence type="ECO:0000259" key="4">
    <source>
        <dbReference type="Pfam" id="PF03466"/>
    </source>
</evidence>
<feature type="domain" description="LysR substrate-binding" evidence="4">
    <location>
        <begin position="17"/>
        <end position="212"/>
    </location>
</feature>
<accession>A0ABU5C2T3</accession>
<evidence type="ECO:0000313" key="6">
    <source>
        <dbReference type="Proteomes" id="UP001281447"/>
    </source>
</evidence>
<name>A0ABU5C2T3_9BACI</name>
<protein>
    <submittedName>
        <fullName evidence="5">Substrate-binding domain-containing protein</fullName>
    </submittedName>
</protein>
<organism evidence="5 6">
    <name type="scientific">Tigheibacillus halophilus</name>
    <dbReference type="NCBI Taxonomy" id="361280"/>
    <lineage>
        <taxon>Bacteria</taxon>
        <taxon>Bacillati</taxon>
        <taxon>Bacillota</taxon>
        <taxon>Bacilli</taxon>
        <taxon>Bacillales</taxon>
        <taxon>Bacillaceae</taxon>
        <taxon>Tigheibacillus</taxon>
    </lineage>
</organism>
<keyword evidence="2" id="KW-0805">Transcription regulation</keyword>
<comment type="caution">
    <text evidence="5">The sequence shown here is derived from an EMBL/GenBank/DDBJ whole genome shotgun (WGS) entry which is preliminary data.</text>
</comment>
<keyword evidence="6" id="KW-1185">Reference proteome</keyword>